<name>W2LBK2_PHYNI</name>
<evidence type="ECO:0000313" key="1">
    <source>
        <dbReference type="EMBL" id="ETL94791.1"/>
    </source>
</evidence>
<organism evidence="1">
    <name type="scientific">Phytophthora nicotianae</name>
    <name type="common">Potato buckeye rot agent</name>
    <name type="synonym">Phytophthora parasitica</name>
    <dbReference type="NCBI Taxonomy" id="4792"/>
    <lineage>
        <taxon>Eukaryota</taxon>
        <taxon>Sar</taxon>
        <taxon>Stramenopiles</taxon>
        <taxon>Oomycota</taxon>
        <taxon>Peronosporomycetes</taxon>
        <taxon>Peronosporales</taxon>
        <taxon>Peronosporaceae</taxon>
        <taxon>Phytophthora</taxon>
    </lineage>
</organism>
<gene>
    <name evidence="1" type="ORF">L917_07320</name>
</gene>
<dbReference type="EMBL" id="KI679316">
    <property type="protein sequence ID" value="ETL94791.1"/>
    <property type="molecule type" value="Genomic_DNA"/>
</dbReference>
<proteinExistence type="predicted"/>
<accession>W2LBK2</accession>
<dbReference type="Proteomes" id="UP000054423">
    <property type="component" value="Unassembled WGS sequence"/>
</dbReference>
<protein>
    <submittedName>
        <fullName evidence="1">Uncharacterized protein</fullName>
    </submittedName>
</protein>
<dbReference type="AlphaFoldDB" id="W2LBK2"/>
<reference evidence="1" key="1">
    <citation type="submission" date="2013-11" db="EMBL/GenBank/DDBJ databases">
        <title>The Genome Sequence of Phytophthora parasitica CHvinca01.</title>
        <authorList>
            <consortium name="The Broad Institute Genomics Platform"/>
            <person name="Russ C."/>
            <person name="Tyler B."/>
            <person name="Panabieres F."/>
            <person name="Shan W."/>
            <person name="Tripathy S."/>
            <person name="Grunwald N."/>
            <person name="Machado M."/>
            <person name="Johnson C.S."/>
            <person name="Arredondo F."/>
            <person name="Hong C."/>
            <person name="Coffey M."/>
            <person name="Young S.K."/>
            <person name="Zeng Q."/>
            <person name="Gargeya S."/>
            <person name="Fitzgerald M."/>
            <person name="Abouelleil A."/>
            <person name="Alvarado L."/>
            <person name="Chapman S.B."/>
            <person name="Gainer-Dewar J."/>
            <person name="Goldberg J."/>
            <person name="Griggs A."/>
            <person name="Gujja S."/>
            <person name="Hansen M."/>
            <person name="Howarth C."/>
            <person name="Imamovic A."/>
            <person name="Ireland A."/>
            <person name="Larimer J."/>
            <person name="McCowan C."/>
            <person name="Murphy C."/>
            <person name="Pearson M."/>
            <person name="Poon T.W."/>
            <person name="Priest M."/>
            <person name="Roberts A."/>
            <person name="Saif S."/>
            <person name="Shea T."/>
            <person name="Sykes S."/>
            <person name="Wortman J."/>
            <person name="Nusbaum C."/>
            <person name="Birren B."/>
        </authorList>
    </citation>
    <scope>NUCLEOTIDE SEQUENCE [LARGE SCALE GENOMIC DNA]</scope>
    <source>
        <strain evidence="1">CHvinca01</strain>
    </source>
</reference>
<sequence length="58" mass="6578">MNDVRGLEQVLSTADMIQFMWKIHPESMTIYINKKEEGVVNQELKTHDGGAGSAPRKF</sequence>